<organism evidence="8 9">
    <name type="scientific">Erythroxylum novogranatense</name>
    <dbReference type="NCBI Taxonomy" id="1862640"/>
    <lineage>
        <taxon>Eukaryota</taxon>
        <taxon>Viridiplantae</taxon>
        <taxon>Streptophyta</taxon>
        <taxon>Embryophyta</taxon>
        <taxon>Tracheophyta</taxon>
        <taxon>Spermatophyta</taxon>
        <taxon>Magnoliopsida</taxon>
        <taxon>eudicotyledons</taxon>
        <taxon>Gunneridae</taxon>
        <taxon>Pentapetalae</taxon>
        <taxon>rosids</taxon>
        <taxon>fabids</taxon>
        <taxon>Malpighiales</taxon>
        <taxon>Erythroxylaceae</taxon>
        <taxon>Erythroxylum</taxon>
    </lineage>
</organism>
<keyword evidence="9" id="KW-1185">Reference proteome</keyword>
<dbReference type="Proteomes" id="UP001159364">
    <property type="component" value="Linkage Group LG03"/>
</dbReference>
<dbReference type="GO" id="GO:0005524">
    <property type="term" value="F:ATP binding"/>
    <property type="evidence" value="ECO:0007669"/>
    <property type="project" value="InterPro"/>
</dbReference>
<evidence type="ECO:0000313" key="9">
    <source>
        <dbReference type="Proteomes" id="UP001159364"/>
    </source>
</evidence>
<feature type="region of interest" description="Disordered" evidence="6">
    <location>
        <begin position="464"/>
        <end position="490"/>
    </location>
</feature>
<dbReference type="SUPFAM" id="SSF52540">
    <property type="entry name" value="P-loop containing nucleoside triphosphate hydrolases"/>
    <property type="match status" value="1"/>
</dbReference>
<dbReference type="InterPro" id="IPR025753">
    <property type="entry name" value="AAA_N_dom"/>
</dbReference>
<dbReference type="GO" id="GO:0016887">
    <property type="term" value="F:ATP hydrolysis activity"/>
    <property type="evidence" value="ECO:0007669"/>
    <property type="project" value="InterPro"/>
</dbReference>
<evidence type="ECO:0000256" key="2">
    <source>
        <dbReference type="ARBA" id="ARBA00007448"/>
    </source>
</evidence>
<dbReference type="PANTHER" id="PTHR23070">
    <property type="entry name" value="BCS1 AAA-TYPE ATPASE"/>
    <property type="match status" value="1"/>
</dbReference>
<protein>
    <recommendedName>
        <fullName evidence="7">AAA+ ATPase domain-containing protein</fullName>
    </recommendedName>
</protein>
<comment type="catalytic activity">
    <reaction evidence="5">
        <text>ATP + H2O = ADP + phosphate + H(+)</text>
        <dbReference type="Rhea" id="RHEA:13065"/>
        <dbReference type="ChEBI" id="CHEBI:15377"/>
        <dbReference type="ChEBI" id="CHEBI:15378"/>
        <dbReference type="ChEBI" id="CHEBI:30616"/>
        <dbReference type="ChEBI" id="CHEBI:43474"/>
        <dbReference type="ChEBI" id="CHEBI:456216"/>
    </reaction>
</comment>
<keyword evidence="3" id="KW-0378">Hydrolase</keyword>
<dbReference type="InterPro" id="IPR050747">
    <property type="entry name" value="Mitochondrial_chaperone_BCS1"/>
</dbReference>
<dbReference type="CDD" id="cd19510">
    <property type="entry name" value="RecA-like_BCS1"/>
    <property type="match status" value="1"/>
</dbReference>
<dbReference type="Gene3D" id="6.10.280.40">
    <property type="match status" value="1"/>
</dbReference>
<evidence type="ECO:0000256" key="5">
    <source>
        <dbReference type="ARBA" id="ARBA00049360"/>
    </source>
</evidence>
<evidence type="ECO:0000313" key="8">
    <source>
        <dbReference type="EMBL" id="KAJ8770647.1"/>
    </source>
</evidence>
<gene>
    <name evidence="8" type="ORF">K2173_021294</name>
</gene>
<dbReference type="InterPro" id="IPR003959">
    <property type="entry name" value="ATPase_AAA_core"/>
</dbReference>
<dbReference type="Pfam" id="PF25568">
    <property type="entry name" value="AAA_lid_At3g28540"/>
    <property type="match status" value="1"/>
</dbReference>
<feature type="compositionally biased region" description="Acidic residues" evidence="6">
    <location>
        <begin position="322"/>
        <end position="336"/>
    </location>
</feature>
<feature type="region of interest" description="Disordered" evidence="6">
    <location>
        <begin position="321"/>
        <end position="343"/>
    </location>
</feature>
<comment type="caution">
    <text evidence="8">The sequence shown here is derived from an EMBL/GenBank/DDBJ whole genome shotgun (WGS) entry which is preliminary data.</text>
</comment>
<accession>A0AAV8TUF5</accession>
<evidence type="ECO:0000256" key="3">
    <source>
        <dbReference type="ARBA" id="ARBA00022801"/>
    </source>
</evidence>
<dbReference type="Pfam" id="PF00004">
    <property type="entry name" value="AAA"/>
    <property type="match status" value="1"/>
</dbReference>
<comment type="similarity">
    <text evidence="2">Belongs to the AAA ATPase family. BCS1 subfamily.</text>
</comment>
<reference evidence="8 9" key="1">
    <citation type="submission" date="2021-09" db="EMBL/GenBank/DDBJ databases">
        <title>Genomic insights and catalytic innovation underlie evolution of tropane alkaloids biosynthesis.</title>
        <authorList>
            <person name="Wang Y.-J."/>
            <person name="Tian T."/>
            <person name="Huang J.-P."/>
            <person name="Huang S.-X."/>
        </authorList>
    </citation>
    <scope>NUCLEOTIDE SEQUENCE [LARGE SCALE GENOMIC DNA]</scope>
    <source>
        <strain evidence="8">KIB-2018</strain>
        <tissue evidence="8">Leaf</tissue>
    </source>
</reference>
<feature type="domain" description="AAA+ ATPase" evidence="7">
    <location>
        <begin position="249"/>
        <end position="400"/>
    </location>
</feature>
<dbReference type="Gene3D" id="3.40.50.300">
    <property type="entry name" value="P-loop containing nucleotide triphosphate hydrolases"/>
    <property type="match status" value="1"/>
</dbReference>
<evidence type="ECO:0000256" key="1">
    <source>
        <dbReference type="ARBA" id="ARBA00001946"/>
    </source>
</evidence>
<dbReference type="InterPro" id="IPR003593">
    <property type="entry name" value="AAA+_ATPase"/>
</dbReference>
<evidence type="ECO:0000259" key="7">
    <source>
        <dbReference type="SMART" id="SM00382"/>
    </source>
</evidence>
<dbReference type="AlphaFoldDB" id="A0AAV8TUF5"/>
<evidence type="ECO:0000256" key="6">
    <source>
        <dbReference type="SAM" id="MobiDB-lite"/>
    </source>
</evidence>
<evidence type="ECO:0000256" key="4">
    <source>
        <dbReference type="ARBA" id="ARBA00022842"/>
    </source>
</evidence>
<comment type="cofactor">
    <cofactor evidence="1">
        <name>Mg(2+)</name>
        <dbReference type="ChEBI" id="CHEBI:18420"/>
    </cofactor>
</comment>
<keyword evidence="4" id="KW-0460">Magnesium</keyword>
<sequence>MACTLVQYARMLPSSASLLSYYASFSTSMMLLRNACKELVPEKLEEYVLEKLSSFFSRKAPPSQSTFIIDDYWDCFDRNELIKAVTLYLSSKIGPNNKTVKVGKFRKQEDLTTGLVRGEEIVDKFDGIEVTWKLLNENDNENSGRQKRYVSDANSYFELTFEEKDRDIVLKKYLTRILQIHEANKNQGQRVLQLFTKKNYRGSWTSLDFDHPSTFDTLAMDYDLKKAIMDDLDKFLSRKDFYRRVGKAWKRGYLLYGPPGTGKSSLIAAIANYLKYDIYNLELGSVTSDTDLRDTLLDTGNKSLIVVEDIDCNQEVWNRDLSDDDDEYYDDDENDDNSPGNSNYDSKFTLSTLLNCMDGLWSVCGDERIFVFTTNHKELLDPALLRPGRMDMHIHMSYCTTQGFRVLVSNYLEIQEHPLFEEIDDLIRTLEVTPAALAEELMKSELPDVALEGVLSYLKKKKMEKDTKRKFGREGARQEKKMEKAAEKAG</sequence>
<dbReference type="GO" id="GO:0006950">
    <property type="term" value="P:response to stress"/>
    <property type="evidence" value="ECO:0007669"/>
    <property type="project" value="UniProtKB-ARBA"/>
</dbReference>
<dbReference type="Pfam" id="PF14363">
    <property type="entry name" value="AAA_assoc"/>
    <property type="match status" value="1"/>
</dbReference>
<proteinExistence type="inferred from homology"/>
<dbReference type="EMBL" id="JAIWQS010000003">
    <property type="protein sequence ID" value="KAJ8770647.1"/>
    <property type="molecule type" value="Genomic_DNA"/>
</dbReference>
<dbReference type="InterPro" id="IPR058017">
    <property type="entry name" value="At3g28540-like_C"/>
</dbReference>
<dbReference type="InterPro" id="IPR027417">
    <property type="entry name" value="P-loop_NTPase"/>
</dbReference>
<name>A0AAV8TUF5_9ROSI</name>
<dbReference type="SMART" id="SM00382">
    <property type="entry name" value="AAA"/>
    <property type="match status" value="1"/>
</dbReference>